<feature type="transmembrane region" description="Helical" evidence="7">
    <location>
        <begin position="115"/>
        <end position="132"/>
    </location>
</feature>
<dbReference type="InterPro" id="IPR035952">
    <property type="entry name" value="Rhomboid-like_sf"/>
</dbReference>
<comment type="function">
    <text evidence="7">May be involved in the degradation of misfolded endoplasmic reticulum (ER) luminal proteins.</text>
</comment>
<evidence type="ECO:0000256" key="2">
    <source>
        <dbReference type="ARBA" id="ARBA00008917"/>
    </source>
</evidence>
<keyword evidence="3 7" id="KW-0812">Transmembrane</keyword>
<dbReference type="InterPro" id="IPR007599">
    <property type="entry name" value="DER1"/>
</dbReference>
<sequence length="219" mass="25857">MYHSVPLITKSYMTACLITTLVVQFELIAPWMLYLNWGSIYKDFQVWRLATNFFFFGYFGLSYVFHMLFLVRHSMLLEDSSYRGKTGDFFFLYLFGASWLLGLDWLFWYTSLVKSPPIFLGPSLAMMVVYVWSRRNPNVRMSFLQLFTFTAPYLPWVIFGIEFLIGQSWSFFDLIGILVGHLYYYLQDVYPEISGRRLLHTPQILKTFLDAHDATPAEH</sequence>
<evidence type="ECO:0000256" key="3">
    <source>
        <dbReference type="ARBA" id="ARBA00022692"/>
    </source>
</evidence>
<dbReference type="PANTHER" id="PTHR11009">
    <property type="entry name" value="DER1-LIKE PROTEIN, DERLIN"/>
    <property type="match status" value="1"/>
</dbReference>
<evidence type="ECO:0000256" key="6">
    <source>
        <dbReference type="ARBA" id="ARBA00023136"/>
    </source>
</evidence>
<protein>
    <recommendedName>
        <fullName evidence="7">Derlin</fullName>
    </recommendedName>
</protein>
<evidence type="ECO:0000256" key="1">
    <source>
        <dbReference type="ARBA" id="ARBA00004477"/>
    </source>
</evidence>
<proteinExistence type="inferred from homology"/>
<dbReference type="AlphaFoldDB" id="A0A6B2LHT1"/>
<keyword evidence="6 7" id="KW-0472">Membrane</keyword>
<dbReference type="GO" id="GO:0005789">
    <property type="term" value="C:endoplasmic reticulum membrane"/>
    <property type="evidence" value="ECO:0007669"/>
    <property type="project" value="UniProtKB-SubCell"/>
</dbReference>
<dbReference type="EMBL" id="GIBP01007418">
    <property type="protein sequence ID" value="NDV36387.1"/>
    <property type="molecule type" value="Transcribed_RNA"/>
</dbReference>
<dbReference type="GO" id="GO:0006950">
    <property type="term" value="P:response to stress"/>
    <property type="evidence" value="ECO:0007669"/>
    <property type="project" value="UniProtKB-ARBA"/>
</dbReference>
<reference evidence="8" key="1">
    <citation type="journal article" date="2020" name="J. Eukaryot. Microbiol.">
        <title>De novo Sequencing, Assembly and Annotation of the Transcriptome for the Free-Living Testate Amoeba Arcella intermedia.</title>
        <authorList>
            <person name="Ribeiro G.M."/>
            <person name="Porfirio-Sousa A.L."/>
            <person name="Maurer-Alcala X.X."/>
            <person name="Katz L.A."/>
            <person name="Lahr D.J.G."/>
        </authorList>
    </citation>
    <scope>NUCLEOTIDE SEQUENCE</scope>
</reference>
<accession>A0A6B2LHT1</accession>
<name>A0A6B2LHT1_9EUKA</name>
<feature type="transmembrane region" description="Helical" evidence="7">
    <location>
        <begin position="144"/>
        <end position="163"/>
    </location>
</feature>
<evidence type="ECO:0000256" key="5">
    <source>
        <dbReference type="ARBA" id="ARBA00022989"/>
    </source>
</evidence>
<evidence type="ECO:0000256" key="4">
    <source>
        <dbReference type="ARBA" id="ARBA00022824"/>
    </source>
</evidence>
<feature type="transmembrane region" description="Helical" evidence="7">
    <location>
        <begin position="169"/>
        <end position="186"/>
    </location>
</feature>
<keyword evidence="5 7" id="KW-1133">Transmembrane helix</keyword>
<feature type="transmembrane region" description="Helical" evidence="7">
    <location>
        <begin position="91"/>
        <end position="109"/>
    </location>
</feature>
<dbReference type="Pfam" id="PF04511">
    <property type="entry name" value="DER1"/>
    <property type="match status" value="1"/>
</dbReference>
<keyword evidence="4 7" id="KW-0256">Endoplasmic reticulum</keyword>
<comment type="subcellular location">
    <subcellularLocation>
        <location evidence="1 7">Endoplasmic reticulum membrane</location>
        <topology evidence="1 7">Multi-pass membrane protein</topology>
    </subcellularLocation>
</comment>
<comment type="similarity">
    <text evidence="2 7">Belongs to the derlin family.</text>
</comment>
<feature type="transmembrane region" description="Helical" evidence="7">
    <location>
        <begin position="12"/>
        <end position="33"/>
    </location>
</feature>
<feature type="transmembrane region" description="Helical" evidence="7">
    <location>
        <begin position="53"/>
        <end position="71"/>
    </location>
</feature>
<evidence type="ECO:0000313" key="8">
    <source>
        <dbReference type="EMBL" id="NDV36387.1"/>
    </source>
</evidence>
<evidence type="ECO:0000256" key="7">
    <source>
        <dbReference type="RuleBase" id="RU363059"/>
    </source>
</evidence>
<organism evidence="8">
    <name type="scientific">Arcella intermedia</name>
    <dbReference type="NCBI Taxonomy" id="1963864"/>
    <lineage>
        <taxon>Eukaryota</taxon>
        <taxon>Amoebozoa</taxon>
        <taxon>Tubulinea</taxon>
        <taxon>Elardia</taxon>
        <taxon>Arcellinida</taxon>
        <taxon>Sphaerothecina</taxon>
        <taxon>Arcellidae</taxon>
        <taxon>Arcella</taxon>
    </lineage>
</organism>
<dbReference type="SUPFAM" id="SSF144091">
    <property type="entry name" value="Rhomboid-like"/>
    <property type="match status" value="1"/>
</dbReference>
<comment type="caution">
    <text evidence="7">Lacks conserved residue(s) required for the propagation of feature annotation.</text>
</comment>